<reference evidence="1 2" key="1">
    <citation type="submission" date="2022-01" db="EMBL/GenBank/DDBJ databases">
        <title>Mariniradius saccharolyticus sp. nov., isolated from sediment of a river.</title>
        <authorList>
            <person name="Liu H."/>
        </authorList>
    </citation>
    <scope>NUCLEOTIDE SEQUENCE [LARGE SCALE GENOMIC DNA]</scope>
    <source>
        <strain evidence="1 2">RY-2</strain>
    </source>
</reference>
<evidence type="ECO:0000313" key="1">
    <source>
        <dbReference type="EMBL" id="MCF1753270.1"/>
    </source>
</evidence>
<organism evidence="1 2">
    <name type="scientific">Mariniradius sediminis</name>
    <dbReference type="NCBI Taxonomy" id="2909237"/>
    <lineage>
        <taxon>Bacteria</taxon>
        <taxon>Pseudomonadati</taxon>
        <taxon>Bacteroidota</taxon>
        <taxon>Cytophagia</taxon>
        <taxon>Cytophagales</taxon>
        <taxon>Cyclobacteriaceae</taxon>
        <taxon>Mariniradius</taxon>
    </lineage>
</organism>
<sequence length="205" mass="22715">MSTIKITLLTAVLLIYSDLVFGQKAELGFSLGFYGAPSERLFENPQTGASVNLGLFYRFHEDWTIGSSINISNFDYFRLSAIGTPIIGTDLPLDGSVQSDHISFIVNRRFELSWGGMVAEGGFGMGALVEKNFFYVPISFDEETGFYRGFSGERSTTVNLHVPLRMSIFKPFGEKGSIGLEGYMFVDPKGFVRGMYFGPRIAFGI</sequence>
<keyword evidence="2" id="KW-1185">Reference proteome</keyword>
<comment type="caution">
    <text evidence="1">The sequence shown here is derived from an EMBL/GenBank/DDBJ whole genome shotgun (WGS) entry which is preliminary data.</text>
</comment>
<evidence type="ECO:0000313" key="2">
    <source>
        <dbReference type="Proteomes" id="UP001201449"/>
    </source>
</evidence>
<name>A0ABS9C016_9BACT</name>
<proteinExistence type="predicted"/>
<protein>
    <recommendedName>
        <fullName evidence="3">Outer membrane protein beta-barrel domain-containing protein</fullName>
    </recommendedName>
</protein>
<dbReference type="EMBL" id="JAKEVZ010000025">
    <property type="protein sequence ID" value="MCF1753270.1"/>
    <property type="molecule type" value="Genomic_DNA"/>
</dbReference>
<dbReference type="RefSeq" id="WP_234863073.1">
    <property type="nucleotide sequence ID" value="NZ_JAKEVZ010000025.1"/>
</dbReference>
<accession>A0ABS9C016</accession>
<evidence type="ECO:0008006" key="3">
    <source>
        <dbReference type="Google" id="ProtNLM"/>
    </source>
</evidence>
<dbReference type="Proteomes" id="UP001201449">
    <property type="component" value="Unassembled WGS sequence"/>
</dbReference>
<gene>
    <name evidence="1" type="ORF">L0U89_19570</name>
</gene>